<keyword evidence="2" id="KW-1185">Reference proteome</keyword>
<dbReference type="AlphaFoldDB" id="A0A9W9ZPA7"/>
<dbReference type="PANTHER" id="PTHR14049:SF9">
    <property type="entry name" value="PROCOLLAGEN-PROLINE 3-DIOXYGENASE"/>
    <property type="match status" value="1"/>
</dbReference>
<proteinExistence type="predicted"/>
<name>A0A9W9ZPA7_9CNID</name>
<accession>A0A9W9ZPA7</accession>
<dbReference type="GO" id="GO:0032963">
    <property type="term" value="P:collagen metabolic process"/>
    <property type="evidence" value="ECO:0007669"/>
    <property type="project" value="InterPro"/>
</dbReference>
<gene>
    <name evidence="1" type="ORF">OS493_027222</name>
</gene>
<evidence type="ECO:0000313" key="2">
    <source>
        <dbReference type="Proteomes" id="UP001163046"/>
    </source>
</evidence>
<organism evidence="1 2">
    <name type="scientific">Desmophyllum pertusum</name>
    <dbReference type="NCBI Taxonomy" id="174260"/>
    <lineage>
        <taxon>Eukaryota</taxon>
        <taxon>Metazoa</taxon>
        <taxon>Cnidaria</taxon>
        <taxon>Anthozoa</taxon>
        <taxon>Hexacorallia</taxon>
        <taxon>Scleractinia</taxon>
        <taxon>Caryophylliina</taxon>
        <taxon>Caryophylliidae</taxon>
        <taxon>Desmophyllum</taxon>
    </lineage>
</organism>
<dbReference type="Proteomes" id="UP001163046">
    <property type="component" value="Unassembled WGS sequence"/>
</dbReference>
<comment type="caution">
    <text evidence="1">The sequence shown here is derived from an EMBL/GenBank/DDBJ whole genome shotgun (WGS) entry which is preliminary data.</text>
</comment>
<dbReference type="InterPro" id="IPR039575">
    <property type="entry name" value="P3H"/>
</dbReference>
<dbReference type="OrthoDB" id="8517835at2759"/>
<dbReference type="EMBL" id="MU825897">
    <property type="protein sequence ID" value="KAJ7383559.1"/>
    <property type="molecule type" value="Genomic_DNA"/>
</dbReference>
<protein>
    <submittedName>
        <fullName evidence="1">Uncharacterized protein</fullName>
    </submittedName>
</protein>
<dbReference type="PANTHER" id="PTHR14049">
    <property type="entry name" value="LEPRECAN 1"/>
    <property type="match status" value="1"/>
</dbReference>
<evidence type="ECO:0000313" key="1">
    <source>
        <dbReference type="EMBL" id="KAJ7383559.1"/>
    </source>
</evidence>
<sequence length="262" mass="30160">MAYFQEGMFWEAAGCAATYLLLDPDDDTMIDNLRYFKQELGHQSIKITARKAAIRYFKETAIERKLLQMAKVYMDEADFDDSDTWFHDGNDNEPNEQEVNIEDLVDGEDDYSVEKLWGLGPVKKEPPVENPQDVVNFERYKGSKMLMTETDLNGTLRVAVEGMSTEKECKMLIKLAEKTARLGDGYDGRNPDGMPFSFTEKETFSGVTILTASEAALNKRVPIEEVELYFNLSDKVRQFTEDYFQLETPLYFPILIWSVEPR</sequence>
<reference evidence="1" key="1">
    <citation type="submission" date="2023-01" db="EMBL/GenBank/DDBJ databases">
        <title>Genome assembly of the deep-sea coral Lophelia pertusa.</title>
        <authorList>
            <person name="Herrera S."/>
            <person name="Cordes E."/>
        </authorList>
    </citation>
    <scope>NUCLEOTIDE SEQUENCE</scope>
    <source>
        <strain evidence="1">USNM1676648</strain>
        <tissue evidence="1">Polyp</tissue>
    </source>
</reference>